<reference evidence="7 8" key="1">
    <citation type="journal article" date="2011" name="Cell">
        <title>Insight into structure and assembly of the nuclear pore complex by utilizing the genome of a eukaryotic thermophile.</title>
        <authorList>
            <person name="Amlacher S."/>
            <person name="Sarges P."/>
            <person name="Flemming D."/>
            <person name="van Noort V."/>
            <person name="Kunze R."/>
            <person name="Devos D.P."/>
            <person name="Arumugam M."/>
            <person name="Bork P."/>
            <person name="Hurt E."/>
        </authorList>
    </citation>
    <scope>NUCLEOTIDE SEQUENCE [LARGE SCALE GENOMIC DNA]</scope>
    <source>
        <strain evidence="8">DSM 1495 / CBS 144.50 / IMI 039719</strain>
    </source>
</reference>
<keyword evidence="9 10" id="KW-0002">3D-structure</keyword>
<evidence type="ECO:0007829" key="9">
    <source>
        <dbReference type="PDB" id="8PTW"/>
    </source>
</evidence>
<dbReference type="AlphaFoldDB" id="G0S5R0"/>
<evidence type="ECO:0000256" key="1">
    <source>
        <dbReference type="ARBA" id="ARBA00004123"/>
    </source>
</evidence>
<dbReference type="KEGG" id="cthr:CTHT_0025150"/>
<dbReference type="PDB" id="8PV4">
    <property type="method" value="EM"/>
    <property type="resolution" value="2.90 A"/>
    <property type="chains" value="CV/CW=1-781"/>
</dbReference>
<evidence type="ECO:0000313" key="7">
    <source>
        <dbReference type="EMBL" id="EGS20679.1"/>
    </source>
</evidence>
<dbReference type="GO" id="GO:0006364">
    <property type="term" value="P:rRNA processing"/>
    <property type="evidence" value="ECO:0007669"/>
    <property type="project" value="TreeGrafter"/>
</dbReference>
<accession>G0S5R0</accession>
<keyword evidence="8" id="KW-1185">Reference proteome</keyword>
<dbReference type="EMDB" id="EMD-17955"/>
<dbReference type="EMDB" id="EMD-17953"/>
<dbReference type="OrthoDB" id="20900at2759"/>
<dbReference type="InterPro" id="IPR012583">
    <property type="entry name" value="RIX1_N"/>
</dbReference>
<dbReference type="EMBL" id="GL988041">
    <property type="protein sequence ID" value="EGS20679.1"/>
    <property type="molecule type" value="Genomic_DNA"/>
</dbReference>
<keyword evidence="4" id="KW-0539">Nucleus</keyword>
<protein>
    <recommendedName>
        <fullName evidence="3">Pre-rRNA-processing protein RIX1</fullName>
    </recommendedName>
</protein>
<feature type="compositionally biased region" description="Low complexity" evidence="5">
    <location>
        <begin position="501"/>
        <end position="515"/>
    </location>
</feature>
<evidence type="ECO:0000259" key="6">
    <source>
        <dbReference type="Pfam" id="PF08167"/>
    </source>
</evidence>
<feature type="region of interest" description="Disordered" evidence="5">
    <location>
        <begin position="280"/>
        <end position="301"/>
    </location>
</feature>
<feature type="region of interest" description="Disordered" evidence="5">
    <location>
        <begin position="473"/>
        <end position="515"/>
    </location>
</feature>
<evidence type="ECO:0000256" key="5">
    <source>
        <dbReference type="SAM" id="MobiDB-lite"/>
    </source>
</evidence>
<dbReference type="STRING" id="759272.G0S5R0"/>
<dbReference type="eggNOG" id="ENOG502QSEW">
    <property type="taxonomic scope" value="Eukaryota"/>
</dbReference>
<dbReference type="GeneID" id="18256553"/>
<dbReference type="SUPFAM" id="SSF48371">
    <property type="entry name" value="ARM repeat"/>
    <property type="match status" value="1"/>
</dbReference>
<dbReference type="EMDB" id="EMD-17957"/>
<organism evidence="8">
    <name type="scientific">Chaetomium thermophilum (strain DSM 1495 / CBS 144.50 / IMI 039719)</name>
    <name type="common">Thermochaetoides thermophila</name>
    <dbReference type="NCBI Taxonomy" id="759272"/>
    <lineage>
        <taxon>Eukaryota</taxon>
        <taxon>Fungi</taxon>
        <taxon>Dikarya</taxon>
        <taxon>Ascomycota</taxon>
        <taxon>Pezizomycotina</taxon>
        <taxon>Sordariomycetes</taxon>
        <taxon>Sordariomycetidae</taxon>
        <taxon>Sordariales</taxon>
        <taxon>Chaetomiaceae</taxon>
        <taxon>Thermochaetoides</taxon>
    </lineage>
</organism>
<feature type="compositionally biased region" description="Polar residues" evidence="5">
    <location>
        <begin position="473"/>
        <end position="493"/>
    </location>
</feature>
<gene>
    <name evidence="7" type="ORF">CTHT_0025150</name>
</gene>
<dbReference type="RefSeq" id="XP_006692975.1">
    <property type="nucleotide sequence ID" value="XM_006692912.1"/>
</dbReference>
<comment type="subcellular location">
    <subcellularLocation>
        <location evidence="1">Nucleus</location>
    </subcellularLocation>
</comment>
<evidence type="ECO:0000256" key="4">
    <source>
        <dbReference type="ARBA" id="ARBA00023242"/>
    </source>
</evidence>
<feature type="domain" description="Pre-rRNA-processing protein RIX1 N-terminal" evidence="6">
    <location>
        <begin position="6"/>
        <end position="215"/>
    </location>
</feature>
<dbReference type="Proteomes" id="UP000008066">
    <property type="component" value="Unassembled WGS sequence"/>
</dbReference>
<dbReference type="PANTHER" id="PTHR34105:SF1">
    <property type="entry name" value="PROLINE-, GLUTAMIC ACID- AND LEUCINE-RICH PROTEIN 1"/>
    <property type="match status" value="1"/>
</dbReference>
<dbReference type="OMA" id="GGWEILR"/>
<evidence type="ECO:0000313" key="8">
    <source>
        <dbReference type="Proteomes" id="UP000008066"/>
    </source>
</evidence>
<reference evidence="9 10" key="2">
    <citation type="journal article" date="2023" name="EMBO Rep.">
        <title>Structural insights into coordinating 5S RNP rotation with ITS2 pre-RNA processing during ribosome formation.</title>
        <authorList>
            <person name="Thoms M."/>
            <person name="Lau B."/>
            <person name="Cheng J."/>
            <person name="Fromm L."/>
            <person name="Denk T."/>
            <person name="Kellner N."/>
            <person name="Flemming D."/>
            <person name="Fischer P."/>
            <person name="Falquet L."/>
            <person name="Berninghausen O."/>
            <person name="Beckmann R."/>
            <person name="Hurt E."/>
        </authorList>
    </citation>
    <scope>STRUCTURE BY ELECTRON MICROSCOPY (2.90 ANGSTROMS)</scope>
</reference>
<dbReference type="PANTHER" id="PTHR34105">
    <property type="entry name" value="PROLINE-, GLUTAMIC ACID- AND LEUCINE-RICH PROTEIN 1"/>
    <property type="match status" value="1"/>
</dbReference>
<dbReference type="InterPro" id="IPR016024">
    <property type="entry name" value="ARM-type_fold"/>
</dbReference>
<evidence type="ECO:0000256" key="3">
    <source>
        <dbReference type="ARBA" id="ARBA00021502"/>
    </source>
</evidence>
<feature type="compositionally biased region" description="Basic and acidic residues" evidence="5">
    <location>
        <begin position="712"/>
        <end position="730"/>
    </location>
</feature>
<dbReference type="PDB" id="8PTW">
    <property type="method" value="EM"/>
    <property type="resolution" value="2.91 A"/>
    <property type="chains" value="CV/CW=1-781"/>
</dbReference>
<name>G0S5R0_CHATD</name>
<feature type="compositionally biased region" description="Acidic residues" evidence="5">
    <location>
        <begin position="768"/>
        <end position="781"/>
    </location>
</feature>
<dbReference type="EMDB" id="EMD-17879"/>
<sequence length="781" mass="84756">MTAPPDLRVVCHRLASTPVDSLPRLCPLLINHVLRCGGPLSEPQDAKGKDRTSETAMLVHKFRTHITSLLTGKSPAGRFTAVCLIKAVIDVGGWESLRSAEPWIRGLIGVLQKPDPLSSKELSIVTLTKLYILLQDYQTLIREMATPTLPGYATACLQLIKPPASGRPLKVPLNFVDTVAWSLSKLVVLYSTTMRPFSGQIKSALRPYIAPTSSDNVVVPQSLKENSRNLLILLTYTAPKNGSSDEWVKAIRATILDCHTTADQVFRAVRESWESTTGYHIQPVNATGEPSGGGDSVDELPPWSGLQAGAERLTGLLEYLTAYFNNPTRAPVNVPLGELLDLTTRLTLVIPPSLGAEDSIETNPAIGRDEKAELWSALPDIHHAVLRLHCAIIRRLEANAIPLATDIIDQMVRVSTASKQLPSVRETAYILAKEILLLAGSTLPKLTVDILIPLIQSSCHDILTAAGHAQPAQSQSSVPVTASKQQKSSSPALTNADAFLPGQSSSSTPKTSTASPVSQAASALLPTFFTHLPQKHLPPDIRGLLDRTAILSHNQSAMLASCLHPYRDSRGRYYPSILPFLVRRFPRDESVEVLRSNLVKVGGSDASRGWDLSNGVTRDISYGREFAQEMISEEKGVVKEDETFAKEIEPVKSTAKPATSANAWGVEMELDVEHVNVAPIPETTNPFATVVGTTSQPSTLIQPACPSSPLKRKSDAEEFDEGSRPKRVDTGKAVSHPQMAVISSVPKPEEDKSDESSDSEGSVQIDMTLEDDEEDEEEEDE</sequence>
<feature type="region of interest" description="Disordered" evidence="5">
    <location>
        <begin position="695"/>
        <end position="781"/>
    </location>
</feature>
<evidence type="ECO:0000256" key="2">
    <source>
        <dbReference type="ARBA" id="ARBA00010511"/>
    </source>
</evidence>
<comment type="similarity">
    <text evidence="2">Belongs to the RIX1/PELP1 family.</text>
</comment>
<dbReference type="HOGENOM" id="CLU_016392_0_0_1"/>
<proteinExistence type="evidence at protein level"/>
<dbReference type="PDB" id="8PV6">
    <property type="method" value="EM"/>
    <property type="resolution" value="2.94 A"/>
    <property type="chains" value="CV/CW=1-781"/>
</dbReference>
<evidence type="ECO:0007829" key="10">
    <source>
        <dbReference type="PDB" id="8PV4"/>
    </source>
</evidence>
<dbReference type="PDB" id="8PV8">
    <property type="method" value="EM"/>
    <property type="resolution" value="2.91 A"/>
    <property type="chains" value="CV/CW=1-781"/>
</dbReference>
<dbReference type="GO" id="GO:0005634">
    <property type="term" value="C:nucleus"/>
    <property type="evidence" value="ECO:0007669"/>
    <property type="project" value="UniProtKB-SubCell"/>
</dbReference>
<dbReference type="Pfam" id="PF08167">
    <property type="entry name" value="RIX1"/>
    <property type="match status" value="1"/>
</dbReference>
<dbReference type="SMR" id="G0S5R0"/>